<sequence length="242" mass="27810">MQRERVTERSLWMTTTNIRPIEVHLHVNSFNRTMNDRIFSMHSSSNVIAHAWTSVTKQVLSFLPRPLPIRVVERVIDAWSVPTRAIAAHRFPNHTEERHHFVRLSSSFYSPIGNHRHKASFPQHKPLEDRTAPRVLPEESIVKATWIASREVHPHHVTHVNNENAYSFSRSVTMLLAANPQTAASDKPSDAAQAESRREAPPMVQNELPAAPPQAIDMKRLTDDVYQAIERKLRIERQRKGL</sequence>
<name>A0ABY5S0K7_9BACL</name>
<accession>A0ABY5S0K7</accession>
<proteinExistence type="predicted"/>
<evidence type="ECO:0000313" key="3">
    <source>
        <dbReference type="Proteomes" id="UP001057877"/>
    </source>
</evidence>
<evidence type="ECO:0000256" key="1">
    <source>
        <dbReference type="SAM" id="MobiDB-lite"/>
    </source>
</evidence>
<dbReference type="RefSeq" id="WP_258383468.1">
    <property type="nucleotide sequence ID" value="NZ_CP091430.1"/>
</dbReference>
<reference evidence="2" key="1">
    <citation type="submission" date="2022-01" db="EMBL/GenBank/DDBJ databases">
        <title>Paenibacillus spongiae sp. nov., isolated from marine sponge.</title>
        <authorList>
            <person name="Li Z."/>
            <person name="Zhang M."/>
        </authorList>
    </citation>
    <scope>NUCLEOTIDE SEQUENCE</scope>
    <source>
        <strain evidence="2">PHS-Z3</strain>
    </source>
</reference>
<feature type="region of interest" description="Disordered" evidence="1">
    <location>
        <begin position="181"/>
        <end position="219"/>
    </location>
</feature>
<organism evidence="2 3">
    <name type="scientific">Paenibacillus spongiae</name>
    <dbReference type="NCBI Taxonomy" id="2909671"/>
    <lineage>
        <taxon>Bacteria</taxon>
        <taxon>Bacillati</taxon>
        <taxon>Bacillota</taxon>
        <taxon>Bacilli</taxon>
        <taxon>Bacillales</taxon>
        <taxon>Paenibacillaceae</taxon>
        <taxon>Paenibacillus</taxon>
    </lineage>
</organism>
<protein>
    <submittedName>
        <fullName evidence="2">Uncharacterized protein</fullName>
    </submittedName>
</protein>
<evidence type="ECO:0000313" key="2">
    <source>
        <dbReference type="EMBL" id="UVI27382.1"/>
    </source>
</evidence>
<dbReference type="EMBL" id="CP091430">
    <property type="protein sequence ID" value="UVI27382.1"/>
    <property type="molecule type" value="Genomic_DNA"/>
</dbReference>
<dbReference type="Proteomes" id="UP001057877">
    <property type="component" value="Chromosome"/>
</dbReference>
<keyword evidence="3" id="KW-1185">Reference proteome</keyword>
<gene>
    <name evidence="2" type="ORF">L1F29_18075</name>
</gene>